<protein>
    <recommendedName>
        <fullName evidence="2">LPS-assembly protein LptD</fullName>
    </recommendedName>
</protein>
<keyword evidence="1 2" id="KW-0998">Cell outer membrane</keyword>
<gene>
    <name evidence="2" type="primary">lptD</name>
    <name evidence="5" type="ORF">C3942_08040</name>
</gene>
<comment type="subunit">
    <text evidence="2">Component of the lipopolysaccharide transport and assembly complex. Interacts with LptE and LptA.</text>
</comment>
<feature type="region of interest" description="Disordered" evidence="3">
    <location>
        <begin position="1"/>
        <end position="27"/>
    </location>
</feature>
<comment type="similarity">
    <text evidence="2">Belongs to the LptD family.</text>
</comment>
<dbReference type="PANTHER" id="PTHR30189:SF1">
    <property type="entry name" value="LPS-ASSEMBLY PROTEIN LPTD"/>
    <property type="match status" value="1"/>
</dbReference>
<sequence>MRSRKDRASLHEGPPRDGHGPPSKTILRGQREPALHPLTRPALHWLALAAGLSLSAPAWALEEGNASCPQLDFGVAAPEPTLDPEQVILNADHAALEQDGLSKLIGSVRLRQGDKLFSAEQMDYDDRENTVRVNAESVFRNREMSVRSQEAEFDLDSQTGVFHDSEFTMPSNSARGTAGRLSLNREGQAEMEKVSFTTCAPDSHGWELHAGDIRMDKATGFGTARNARLDFLGLPILYAPWFRFPIDDRRHTGLLYPTVGDSDRTGFDMQVPLYLNLAPNYDATLTPRLMTDRGTQIATDFRYLLGRGEGKARYEYLSEDKKTGEMRDYAHLEHRSLLNARTSLAMLYDGTSDKTYFEDFGGRLDLSAITHLERSARLTYQAPAAYRVQALVQDFQPLASSLVAVDDPYRRLPQVLVDAETRKSLFDTRAGFVGEYVNFVREDSVQGQRIDLRPYLRTEREGAAWFARGQLGYDYTTYKLTDTDFSPGQSTDPSRSLPTFSAEYGLRFERITGSNQLQLLEPRVFYLYTPYENQDDQPVFDGGEPDFEFTQLFSQNRFLGRDRVSDANHVAIATTLRQLDPDSGVTRFSASIGQLFRFQAPRVTLPDGTAPDSGATDFIASLDYRISEKLRTVMAAQWSPSENEFNRTSFGFSYRSDRRRLDLGYRYRENQLEQTDVILSTPLWQRWSAAGRWRYSLEDEQTLDTQAGLQYETCCWALRTSYRRYIATTSGDFSSGIYVQLALKGLGQIGSGSGLLQSDSDFYE</sequence>
<dbReference type="InterPro" id="IPR020889">
    <property type="entry name" value="LipoPS_assembly_LptD"/>
</dbReference>
<dbReference type="GO" id="GO:1990351">
    <property type="term" value="C:transporter complex"/>
    <property type="evidence" value="ECO:0007669"/>
    <property type="project" value="TreeGrafter"/>
</dbReference>
<reference evidence="5 6" key="1">
    <citation type="submission" date="2018-02" db="EMBL/GenBank/DDBJ databases">
        <title>Genome sequencing of Solimonas sp. HR-BB.</title>
        <authorList>
            <person name="Lee Y."/>
            <person name="Jeon C.O."/>
        </authorList>
    </citation>
    <scope>NUCLEOTIDE SEQUENCE [LARGE SCALE GENOMIC DNA]</scope>
    <source>
        <strain evidence="5 6">HR-BB</strain>
    </source>
</reference>
<comment type="subcellular location">
    <subcellularLocation>
        <location evidence="2">Cell outer membrane</location>
    </subcellularLocation>
</comment>
<evidence type="ECO:0000256" key="3">
    <source>
        <dbReference type="SAM" id="MobiDB-lite"/>
    </source>
</evidence>
<dbReference type="Proteomes" id="UP000238220">
    <property type="component" value="Unassembled WGS sequence"/>
</dbReference>
<dbReference type="InterPro" id="IPR007543">
    <property type="entry name" value="LptD_C"/>
</dbReference>
<keyword evidence="2" id="KW-0732">Signal</keyword>
<dbReference type="InterPro" id="IPR050218">
    <property type="entry name" value="LptD"/>
</dbReference>
<evidence type="ECO:0000259" key="4">
    <source>
        <dbReference type="Pfam" id="PF04453"/>
    </source>
</evidence>
<comment type="caution">
    <text evidence="2">Lacks conserved residue(s) required for the propagation of feature annotation.</text>
</comment>
<dbReference type="Pfam" id="PF04453">
    <property type="entry name" value="LptD"/>
    <property type="match status" value="1"/>
</dbReference>
<dbReference type="GO" id="GO:0043165">
    <property type="term" value="P:Gram-negative-bacterium-type cell outer membrane assembly"/>
    <property type="evidence" value="ECO:0007669"/>
    <property type="project" value="UniProtKB-UniRule"/>
</dbReference>
<accession>A0A2S5TIB8</accession>
<dbReference type="EMBL" id="PSNW01000003">
    <property type="protein sequence ID" value="PPE74697.1"/>
    <property type="molecule type" value="Genomic_DNA"/>
</dbReference>
<dbReference type="PANTHER" id="PTHR30189">
    <property type="entry name" value="LPS-ASSEMBLY PROTEIN"/>
    <property type="match status" value="1"/>
</dbReference>
<evidence type="ECO:0000256" key="2">
    <source>
        <dbReference type="HAMAP-Rule" id="MF_01411"/>
    </source>
</evidence>
<evidence type="ECO:0000313" key="5">
    <source>
        <dbReference type="EMBL" id="PPE74697.1"/>
    </source>
</evidence>
<keyword evidence="6" id="KW-1185">Reference proteome</keyword>
<name>A0A2S5TIB8_9GAMM</name>
<dbReference type="AlphaFoldDB" id="A0A2S5TIB8"/>
<feature type="compositionally biased region" description="Basic and acidic residues" evidence="3">
    <location>
        <begin position="1"/>
        <end position="19"/>
    </location>
</feature>
<comment type="function">
    <text evidence="2">Together with LptE, is involved in the assembly of lipopolysaccharide (LPS) at the surface of the outer membrane.</text>
</comment>
<comment type="caution">
    <text evidence="5">The sequence shown here is derived from an EMBL/GenBank/DDBJ whole genome shotgun (WGS) entry which is preliminary data.</text>
</comment>
<dbReference type="GO" id="GO:0015920">
    <property type="term" value="P:lipopolysaccharide transport"/>
    <property type="evidence" value="ECO:0007669"/>
    <property type="project" value="InterPro"/>
</dbReference>
<dbReference type="OrthoDB" id="9760225at2"/>
<feature type="domain" description="LptD C-terminal" evidence="4">
    <location>
        <begin position="326"/>
        <end position="693"/>
    </location>
</feature>
<organism evidence="5 6">
    <name type="scientific">Solimonas fluminis</name>
    <dbReference type="NCBI Taxonomy" id="2086571"/>
    <lineage>
        <taxon>Bacteria</taxon>
        <taxon>Pseudomonadati</taxon>
        <taxon>Pseudomonadota</taxon>
        <taxon>Gammaproteobacteria</taxon>
        <taxon>Nevskiales</taxon>
        <taxon>Nevskiaceae</taxon>
        <taxon>Solimonas</taxon>
    </lineage>
</organism>
<proteinExistence type="inferred from homology"/>
<evidence type="ECO:0000256" key="1">
    <source>
        <dbReference type="ARBA" id="ARBA00023237"/>
    </source>
</evidence>
<dbReference type="GO" id="GO:0009279">
    <property type="term" value="C:cell outer membrane"/>
    <property type="evidence" value="ECO:0007669"/>
    <property type="project" value="UniProtKB-SubCell"/>
</dbReference>
<dbReference type="HAMAP" id="MF_01411">
    <property type="entry name" value="LPS_assembly_LptD"/>
    <property type="match status" value="1"/>
</dbReference>
<evidence type="ECO:0000313" key="6">
    <source>
        <dbReference type="Proteomes" id="UP000238220"/>
    </source>
</evidence>
<keyword evidence="2" id="KW-0472">Membrane</keyword>